<gene>
    <name evidence="6" type="ORF">UFOPK3204_00608</name>
</gene>
<evidence type="ECO:0000259" key="4">
    <source>
        <dbReference type="Pfam" id="PF00107"/>
    </source>
</evidence>
<dbReference type="SUPFAM" id="SSF50129">
    <property type="entry name" value="GroES-like"/>
    <property type="match status" value="1"/>
</dbReference>
<evidence type="ECO:0000259" key="5">
    <source>
        <dbReference type="Pfam" id="PF08240"/>
    </source>
</evidence>
<keyword evidence="2" id="KW-0862">Zinc</keyword>
<dbReference type="AlphaFoldDB" id="A0A6J7A4P8"/>
<dbReference type="PANTHER" id="PTHR43401">
    <property type="entry name" value="L-THREONINE 3-DEHYDROGENASE"/>
    <property type="match status" value="1"/>
</dbReference>
<organism evidence="6">
    <name type="scientific">freshwater metagenome</name>
    <dbReference type="NCBI Taxonomy" id="449393"/>
    <lineage>
        <taxon>unclassified sequences</taxon>
        <taxon>metagenomes</taxon>
        <taxon>ecological metagenomes</taxon>
    </lineage>
</organism>
<protein>
    <submittedName>
        <fullName evidence="6">Unannotated protein</fullName>
    </submittedName>
</protein>
<dbReference type="InterPro" id="IPR011032">
    <property type="entry name" value="GroES-like_sf"/>
</dbReference>
<sequence length="362" mass="37839">MRAAVYHGRGDVRVEDVPIPVPREDELLLRVSAVGICGTDAHEYSTGPHMFPIAASHPVSGHVGPMIPGHEIAGVVVATGSAVTSFTEGMLVVSGAGISCGECHWCKRGRTNLCRSYSTLGLHQHGGLAEFVAVPADTCVDAGPFGVTPDTAALAQPMSIAVHAMRRGRLDSDDTAVIIGAGGIGAFLTYAAAQAGATVLVSDMDQSRLDIAGALGAKYLVRPHGEESIKAKLAREDLIPTVIFEVSGSPAGLSESLAIAPRGCRIVLVGLQSKPVDIEIRTVSLTELELIGTNAHVKSTDLTEALRLLASRADGWEDIAPEAISLDDLVSDGLVPLSEHRSTRIKTLIDPGIAATRKTRMS</sequence>
<dbReference type="PANTHER" id="PTHR43401:SF2">
    <property type="entry name" value="L-THREONINE 3-DEHYDROGENASE"/>
    <property type="match status" value="1"/>
</dbReference>
<evidence type="ECO:0000256" key="2">
    <source>
        <dbReference type="ARBA" id="ARBA00022833"/>
    </source>
</evidence>
<keyword evidence="1" id="KW-0479">Metal-binding</keyword>
<dbReference type="Gene3D" id="3.40.50.720">
    <property type="entry name" value="NAD(P)-binding Rossmann-like Domain"/>
    <property type="match status" value="1"/>
</dbReference>
<dbReference type="PROSITE" id="PS00059">
    <property type="entry name" value="ADH_ZINC"/>
    <property type="match status" value="1"/>
</dbReference>
<dbReference type="Gene3D" id="3.90.180.10">
    <property type="entry name" value="Medium-chain alcohol dehydrogenases, catalytic domain"/>
    <property type="match status" value="1"/>
</dbReference>
<accession>A0A6J7A4P8</accession>
<feature type="domain" description="Alcohol dehydrogenase-like N-terminal" evidence="5">
    <location>
        <begin position="24"/>
        <end position="141"/>
    </location>
</feature>
<dbReference type="GO" id="GO:0016491">
    <property type="term" value="F:oxidoreductase activity"/>
    <property type="evidence" value="ECO:0007669"/>
    <property type="project" value="UniProtKB-KW"/>
</dbReference>
<evidence type="ECO:0000313" key="6">
    <source>
        <dbReference type="EMBL" id="CAB4827508.1"/>
    </source>
</evidence>
<feature type="domain" description="Alcohol dehydrogenase-like C-terminal" evidence="4">
    <location>
        <begin position="183"/>
        <end position="310"/>
    </location>
</feature>
<evidence type="ECO:0000256" key="3">
    <source>
        <dbReference type="ARBA" id="ARBA00023002"/>
    </source>
</evidence>
<dbReference type="InterPro" id="IPR002328">
    <property type="entry name" value="ADH_Zn_CS"/>
</dbReference>
<proteinExistence type="predicted"/>
<dbReference type="Pfam" id="PF08240">
    <property type="entry name" value="ADH_N"/>
    <property type="match status" value="1"/>
</dbReference>
<dbReference type="GO" id="GO:0008270">
    <property type="term" value="F:zinc ion binding"/>
    <property type="evidence" value="ECO:0007669"/>
    <property type="project" value="InterPro"/>
</dbReference>
<dbReference type="EMBL" id="CAFABK010000019">
    <property type="protein sequence ID" value="CAB4827508.1"/>
    <property type="molecule type" value="Genomic_DNA"/>
</dbReference>
<dbReference type="InterPro" id="IPR013154">
    <property type="entry name" value="ADH-like_N"/>
</dbReference>
<dbReference type="InterPro" id="IPR036291">
    <property type="entry name" value="NAD(P)-bd_dom_sf"/>
</dbReference>
<dbReference type="Pfam" id="PF00107">
    <property type="entry name" value="ADH_zinc_N"/>
    <property type="match status" value="1"/>
</dbReference>
<dbReference type="InterPro" id="IPR050129">
    <property type="entry name" value="Zn_alcohol_dh"/>
</dbReference>
<dbReference type="InterPro" id="IPR013149">
    <property type="entry name" value="ADH-like_C"/>
</dbReference>
<name>A0A6J7A4P8_9ZZZZ</name>
<evidence type="ECO:0000256" key="1">
    <source>
        <dbReference type="ARBA" id="ARBA00022723"/>
    </source>
</evidence>
<keyword evidence="3" id="KW-0560">Oxidoreductase</keyword>
<dbReference type="SUPFAM" id="SSF51735">
    <property type="entry name" value="NAD(P)-binding Rossmann-fold domains"/>
    <property type="match status" value="1"/>
</dbReference>
<reference evidence="6" key="1">
    <citation type="submission" date="2020-05" db="EMBL/GenBank/DDBJ databases">
        <authorList>
            <person name="Chiriac C."/>
            <person name="Salcher M."/>
            <person name="Ghai R."/>
            <person name="Kavagutti S V."/>
        </authorList>
    </citation>
    <scope>NUCLEOTIDE SEQUENCE</scope>
</reference>